<evidence type="ECO:0000313" key="11">
    <source>
        <dbReference type="Proteomes" id="UP000247780"/>
    </source>
</evidence>
<keyword evidence="11" id="KW-1185">Reference proteome</keyword>
<dbReference type="InterPro" id="IPR011990">
    <property type="entry name" value="TPR-like_helical_dom_sf"/>
</dbReference>
<evidence type="ECO:0000256" key="1">
    <source>
        <dbReference type="ARBA" id="ARBA00004196"/>
    </source>
</evidence>
<comment type="subcellular location">
    <subcellularLocation>
        <location evidence="1">Cell envelope</location>
    </subcellularLocation>
</comment>
<evidence type="ECO:0000259" key="9">
    <source>
        <dbReference type="Pfam" id="PF23914"/>
    </source>
</evidence>
<dbReference type="RefSeq" id="WP_011634684.1">
    <property type="nucleotide sequence ID" value="NZ_QICQ01000019.1"/>
</dbReference>
<dbReference type="PROSITE" id="PS50005">
    <property type="entry name" value="TPR"/>
    <property type="match status" value="2"/>
</dbReference>
<keyword evidence="4 5" id="KW-0802">TPR repeat</keyword>
<name>A0ABX5M913_9PROT</name>
<keyword evidence="3" id="KW-0201">Cytochrome c-type biogenesis</keyword>
<keyword evidence="7" id="KW-0472">Membrane</keyword>
<dbReference type="SMART" id="SM00028">
    <property type="entry name" value="TPR"/>
    <property type="match status" value="2"/>
</dbReference>
<dbReference type="PANTHER" id="PTHR47870">
    <property type="entry name" value="CYTOCHROME C-TYPE BIOGENESIS PROTEIN CCMH"/>
    <property type="match status" value="1"/>
</dbReference>
<evidence type="ECO:0000256" key="7">
    <source>
        <dbReference type="SAM" id="Phobius"/>
    </source>
</evidence>
<evidence type="ECO:0000256" key="6">
    <source>
        <dbReference type="SAM" id="Coils"/>
    </source>
</evidence>
<feature type="domain" description="Cytochrome c-type biogenesis protein H Ig-like" evidence="8">
    <location>
        <begin position="339"/>
        <end position="443"/>
    </location>
</feature>
<dbReference type="EMBL" id="QICQ01000019">
    <property type="protein sequence ID" value="PXV80120.1"/>
    <property type="molecule type" value="Genomic_DNA"/>
</dbReference>
<organism evidence="10 11">
    <name type="scientific">Nitrosomonas eutropha</name>
    <dbReference type="NCBI Taxonomy" id="916"/>
    <lineage>
        <taxon>Bacteria</taxon>
        <taxon>Pseudomonadati</taxon>
        <taxon>Pseudomonadota</taxon>
        <taxon>Betaproteobacteria</taxon>
        <taxon>Nitrosomonadales</taxon>
        <taxon>Nitrosomonadaceae</taxon>
        <taxon>Nitrosomonas</taxon>
    </lineage>
</organism>
<feature type="domain" description="Cytochrome c-type biogenesis protein H TPR" evidence="9">
    <location>
        <begin position="143"/>
        <end position="276"/>
    </location>
</feature>
<dbReference type="Gene3D" id="1.25.40.10">
    <property type="entry name" value="Tetratricopeptide repeat domain"/>
    <property type="match status" value="1"/>
</dbReference>
<dbReference type="NCBIfam" id="TIGR03142">
    <property type="entry name" value="cytochro_ccmI"/>
    <property type="match status" value="1"/>
</dbReference>
<gene>
    <name evidence="10" type="ORF">C8R14_11935</name>
</gene>
<comment type="caution">
    <text evidence="10">The sequence shown here is derived from an EMBL/GenBank/DDBJ whole genome shotgun (WGS) entry which is preliminary data.</text>
</comment>
<dbReference type="InterPro" id="IPR017560">
    <property type="entry name" value="Cyt_c_biogenesis_CcmI"/>
</dbReference>
<dbReference type="SUPFAM" id="SSF48452">
    <property type="entry name" value="TPR-like"/>
    <property type="match status" value="1"/>
</dbReference>
<dbReference type="Pfam" id="PF23892">
    <property type="entry name" value="Ig_CycH"/>
    <property type="match status" value="1"/>
</dbReference>
<evidence type="ECO:0000256" key="4">
    <source>
        <dbReference type="ARBA" id="ARBA00022803"/>
    </source>
</evidence>
<accession>A0ABX5M913</accession>
<keyword evidence="2" id="KW-0677">Repeat</keyword>
<dbReference type="Proteomes" id="UP000247780">
    <property type="component" value="Unassembled WGS sequence"/>
</dbReference>
<reference evidence="10 11" key="1">
    <citation type="submission" date="2018-04" db="EMBL/GenBank/DDBJ databases">
        <title>Active sludge and wastewater microbial communities from Klosterneuburg, Austria.</title>
        <authorList>
            <person name="Wagner M."/>
        </authorList>
    </citation>
    <scope>NUCLEOTIDE SEQUENCE [LARGE SCALE GENOMIC DNA]</scope>
    <source>
        <strain evidence="10 11">Nm 57</strain>
    </source>
</reference>
<feature type="repeat" description="TPR" evidence="5">
    <location>
        <begin position="171"/>
        <end position="204"/>
    </location>
</feature>
<keyword evidence="6" id="KW-0175">Coiled coil</keyword>
<proteinExistence type="predicted"/>
<feature type="transmembrane region" description="Helical" evidence="7">
    <location>
        <begin position="100"/>
        <end position="120"/>
    </location>
</feature>
<evidence type="ECO:0000256" key="5">
    <source>
        <dbReference type="PROSITE-ProRule" id="PRU00339"/>
    </source>
</evidence>
<evidence type="ECO:0000256" key="3">
    <source>
        <dbReference type="ARBA" id="ARBA00022748"/>
    </source>
</evidence>
<evidence type="ECO:0000313" key="10">
    <source>
        <dbReference type="EMBL" id="PXV80120.1"/>
    </source>
</evidence>
<dbReference type="Pfam" id="PF23914">
    <property type="entry name" value="TPR_CcmH_CycH"/>
    <property type="match status" value="1"/>
</dbReference>
<keyword evidence="7" id="KW-0812">Transmembrane</keyword>
<keyword evidence="7" id="KW-1133">Transmembrane helix</keyword>
<dbReference type="InterPro" id="IPR019734">
    <property type="entry name" value="TPR_rpt"/>
</dbReference>
<evidence type="ECO:0000256" key="2">
    <source>
        <dbReference type="ARBA" id="ARBA00022737"/>
    </source>
</evidence>
<dbReference type="InterPro" id="IPR056412">
    <property type="entry name" value="Ig_CycH"/>
</dbReference>
<dbReference type="InterPro" id="IPR051263">
    <property type="entry name" value="C-type_cytochrome_biogenesis"/>
</dbReference>
<feature type="transmembrane region" description="Helical" evidence="7">
    <location>
        <begin position="6"/>
        <end position="25"/>
    </location>
</feature>
<dbReference type="InterPro" id="IPR056413">
    <property type="entry name" value="TPR_CcmH_CycH"/>
</dbReference>
<feature type="coiled-coil region" evidence="6">
    <location>
        <begin position="29"/>
        <end position="82"/>
    </location>
</feature>
<dbReference type="PANTHER" id="PTHR47870:SF4">
    <property type="entry name" value="CYTOCHROME C-TYPE BIOGENESIS PROTEIN CYCH"/>
    <property type="match status" value="1"/>
</dbReference>
<protein>
    <submittedName>
        <fullName evidence="10">Cytochrome c-type biogenesis protein CcmH</fullName>
    </submittedName>
</protein>
<evidence type="ECO:0000259" key="8">
    <source>
        <dbReference type="Pfam" id="PF23892"/>
    </source>
</evidence>
<sequence length="447" mass="48896">MTTVFWVIVGIFIMAALLFIIPVLLRNKKNELQDQVERQAANITIYRDQLAELDRDLLDDVLSKEQHELSKQELQKRMLQDLSEDDETVRVTPVNRHGTIVSVIVALAVPLAAIYLYLVIGDTRGLLPQSQLANATQFQGGDAEGMPPDHAEIKAMVDSLAARLKDNPDDIEGWVMLGRSYIIMERFDEAGAVYAKLVQMAPDNPQFLSDYADMLAITNNGNLQGKPAELISKALDIDPDYPKALALAGTLEFEREKFDQAVTYWERLLNVIPAEAKDSKFYKSVSDSIAQAKFLAMKGRNESIPVQLAQNSNVESDVPVTLSSGEKQEAATGIPSVSGSVTLDASLASKVSPDDTLFVFARASQGPKMPLAILRLHAKDLPVSFKLDDNMAMTPAMKLSSFPEVVVGARISKTGQAIPSSGDLEGHSIPVKIGEENISITIDHIVP</sequence>
<feature type="repeat" description="TPR" evidence="5">
    <location>
        <begin position="242"/>
        <end position="275"/>
    </location>
</feature>